<evidence type="ECO:0000313" key="5">
    <source>
        <dbReference type="Proteomes" id="UP000198781"/>
    </source>
</evidence>
<dbReference type="InterPro" id="IPR050595">
    <property type="entry name" value="Bact_response_regulator"/>
</dbReference>
<evidence type="ECO:0000256" key="2">
    <source>
        <dbReference type="PROSITE-ProRule" id="PRU00169"/>
    </source>
</evidence>
<dbReference type="STRING" id="187868.SAMN05192589_12520"/>
<evidence type="ECO:0000313" key="4">
    <source>
        <dbReference type="EMBL" id="SDE68351.1"/>
    </source>
</evidence>
<dbReference type="OrthoDB" id="9179585at2"/>
<feature type="domain" description="Response regulatory" evidence="3">
    <location>
        <begin position="7"/>
        <end position="122"/>
    </location>
</feature>
<dbReference type="InterPro" id="IPR001789">
    <property type="entry name" value="Sig_transdc_resp-reg_receiver"/>
</dbReference>
<organism evidence="4 5">
    <name type="scientific">Paracidovorax valerianellae</name>
    <dbReference type="NCBI Taxonomy" id="187868"/>
    <lineage>
        <taxon>Bacteria</taxon>
        <taxon>Pseudomonadati</taxon>
        <taxon>Pseudomonadota</taxon>
        <taxon>Betaproteobacteria</taxon>
        <taxon>Burkholderiales</taxon>
        <taxon>Comamonadaceae</taxon>
        <taxon>Paracidovorax</taxon>
    </lineage>
</organism>
<dbReference type="SUPFAM" id="SSF52172">
    <property type="entry name" value="CheY-like"/>
    <property type="match status" value="1"/>
</dbReference>
<proteinExistence type="predicted"/>
<reference evidence="4 5" key="1">
    <citation type="submission" date="2016-10" db="EMBL/GenBank/DDBJ databases">
        <authorList>
            <person name="de Groot N.N."/>
        </authorList>
    </citation>
    <scope>NUCLEOTIDE SEQUENCE [LARGE SCALE GENOMIC DNA]</scope>
    <source>
        <strain evidence="4 5">DSM 16619</strain>
    </source>
</reference>
<dbReference type="PANTHER" id="PTHR44591">
    <property type="entry name" value="STRESS RESPONSE REGULATOR PROTEIN 1"/>
    <property type="match status" value="1"/>
</dbReference>
<dbReference type="Proteomes" id="UP000198781">
    <property type="component" value="Unassembled WGS sequence"/>
</dbReference>
<dbReference type="InterPro" id="IPR011006">
    <property type="entry name" value="CheY-like_superfamily"/>
</dbReference>
<dbReference type="AlphaFoldDB" id="A0A1G7EXG4"/>
<dbReference type="GO" id="GO:0000160">
    <property type="term" value="P:phosphorelay signal transduction system"/>
    <property type="evidence" value="ECO:0007669"/>
    <property type="project" value="InterPro"/>
</dbReference>
<sequence>MTQRAAEILVVDDHPETAELAAMALQLDGFAAAIANNGVDALDYIEKHQPACVLLDFDMPGMDGLELARRIREAHKDDIVLIALTGWTDTNDRVTELLAAVDHHFLKPVDWRRLTGILAPLR</sequence>
<dbReference type="RefSeq" id="WP_092746052.1">
    <property type="nucleotide sequence ID" value="NZ_FMZC01000025.1"/>
</dbReference>
<gene>
    <name evidence="4" type="ORF">SAMN05192589_12520</name>
</gene>
<feature type="modified residue" description="4-aspartylphosphate" evidence="2">
    <location>
        <position position="56"/>
    </location>
</feature>
<dbReference type="PROSITE" id="PS50110">
    <property type="entry name" value="RESPONSE_REGULATORY"/>
    <property type="match status" value="1"/>
</dbReference>
<keyword evidence="1 2" id="KW-0597">Phosphoprotein</keyword>
<keyword evidence="5" id="KW-1185">Reference proteome</keyword>
<dbReference type="SMART" id="SM00448">
    <property type="entry name" value="REC"/>
    <property type="match status" value="1"/>
</dbReference>
<name>A0A1G7EXG4_9BURK</name>
<dbReference type="Gene3D" id="3.40.50.2300">
    <property type="match status" value="1"/>
</dbReference>
<evidence type="ECO:0000259" key="3">
    <source>
        <dbReference type="PROSITE" id="PS50110"/>
    </source>
</evidence>
<accession>A0A1G7EXG4</accession>
<dbReference type="Pfam" id="PF00072">
    <property type="entry name" value="Response_reg"/>
    <property type="match status" value="1"/>
</dbReference>
<dbReference type="PANTHER" id="PTHR44591:SF3">
    <property type="entry name" value="RESPONSE REGULATORY DOMAIN-CONTAINING PROTEIN"/>
    <property type="match status" value="1"/>
</dbReference>
<protein>
    <submittedName>
        <fullName evidence="4">Response regulator receiver domain-containing protein</fullName>
    </submittedName>
</protein>
<evidence type="ECO:0000256" key="1">
    <source>
        <dbReference type="ARBA" id="ARBA00022553"/>
    </source>
</evidence>
<dbReference type="EMBL" id="FMZC01000025">
    <property type="protein sequence ID" value="SDE68351.1"/>
    <property type="molecule type" value="Genomic_DNA"/>
</dbReference>